<feature type="compositionally biased region" description="Basic and acidic residues" evidence="1">
    <location>
        <begin position="142"/>
        <end position="159"/>
    </location>
</feature>
<organism evidence="3 4">
    <name type="scientific">Nicotiana sylvestris</name>
    <name type="common">Wood tobacco</name>
    <name type="synonym">South American tobacco</name>
    <dbReference type="NCBI Taxonomy" id="4096"/>
    <lineage>
        <taxon>Eukaryota</taxon>
        <taxon>Viridiplantae</taxon>
        <taxon>Streptophyta</taxon>
        <taxon>Embryophyta</taxon>
        <taxon>Tracheophyta</taxon>
        <taxon>Spermatophyta</taxon>
        <taxon>Magnoliopsida</taxon>
        <taxon>eudicotyledons</taxon>
        <taxon>Gunneridae</taxon>
        <taxon>Pentapetalae</taxon>
        <taxon>asterids</taxon>
        <taxon>lamiids</taxon>
        <taxon>Solanales</taxon>
        <taxon>Solanaceae</taxon>
        <taxon>Nicotianoideae</taxon>
        <taxon>Nicotianeae</taxon>
        <taxon>Nicotiana</taxon>
    </lineage>
</organism>
<feature type="compositionally biased region" description="Acidic residues" evidence="1">
    <location>
        <begin position="77"/>
        <end position="90"/>
    </location>
</feature>
<evidence type="ECO:0000313" key="3">
    <source>
        <dbReference type="Proteomes" id="UP000189701"/>
    </source>
</evidence>
<name>A0A1U7XP55_NICSY</name>
<dbReference type="RefSeq" id="XP_009788729.1">
    <property type="nucleotide sequence ID" value="XM_009790427.1"/>
</dbReference>
<dbReference type="Pfam" id="PF20167">
    <property type="entry name" value="Transposase_32"/>
    <property type="match status" value="1"/>
</dbReference>
<evidence type="ECO:0000259" key="2">
    <source>
        <dbReference type="Pfam" id="PF20167"/>
    </source>
</evidence>
<feature type="compositionally biased region" description="Basic and acidic residues" evidence="1">
    <location>
        <begin position="47"/>
        <end position="56"/>
    </location>
</feature>
<accession>A0A1U7XP55</accession>
<protein>
    <submittedName>
        <fullName evidence="4">Uncharacterized protein LOC104236503</fullName>
    </submittedName>
</protein>
<sequence>MNIVVPETNPDSKENADDLVYASFIRAMTKLVVTLEPPTKRPTKRLQQKDALEFAPKKNKMRWRRRRLVKDGKVLQEEDVPVEDVDEETKEEPSSLTRKSSRKKHSLSLKPKGTPLRKELVKSFGDKTVKERGDKCDEEEVEKSGEHRQSKSVEKEKSIGKSVKRKRDDDDEEPGSVKKGKVSETLRSEKRKLGNRKVLWGRTFSSNILESAGMRKLVDICDAQQWTNLFTSGAPIVYEDEVQSFYTSLFIVDGDQICVLVNGVDIVMDSALLGSILGVPIERVSSAQGAFIRNFRNAIIKDKAVHHGEHVHKKALLLVYQLFFEIVNKVLLPHAERIFVPSKGDLYLMETLDNFSSINLPSIMIEHMKKVENLKDGNPGLPYGFLLTKVFEFFKVPLGQAKVGTEKQSFSKTTLEECQLQEVLSSSGSHSAEVARLTKENAELRKQSVVENNESPLSCKSPILVNASDFVFAIYATALLFLSSIML</sequence>
<dbReference type="InterPro" id="IPR046796">
    <property type="entry name" value="Transposase_32_dom"/>
</dbReference>
<reference evidence="4" key="2">
    <citation type="submission" date="2025-08" db="UniProtKB">
        <authorList>
            <consortium name="RefSeq"/>
        </authorList>
    </citation>
    <scope>IDENTIFICATION</scope>
    <source>
        <tissue evidence="4">Leaf</tissue>
    </source>
</reference>
<feature type="compositionally biased region" description="Basic residues" evidence="1">
    <location>
        <begin position="57"/>
        <end position="68"/>
    </location>
</feature>
<keyword evidence="3" id="KW-1185">Reference proteome</keyword>
<feature type="domain" description="Putative plant transposon protein" evidence="2">
    <location>
        <begin position="224"/>
        <end position="397"/>
    </location>
</feature>
<reference evidence="3" key="1">
    <citation type="journal article" date="2013" name="Genome Biol.">
        <title>Reference genomes and transcriptomes of Nicotiana sylvestris and Nicotiana tomentosiformis.</title>
        <authorList>
            <person name="Sierro N."/>
            <person name="Battey J.N."/>
            <person name="Ouadi S."/>
            <person name="Bovet L."/>
            <person name="Goepfert S."/>
            <person name="Bakaher N."/>
            <person name="Peitsch M.C."/>
            <person name="Ivanov N.V."/>
        </authorList>
    </citation>
    <scope>NUCLEOTIDE SEQUENCE [LARGE SCALE GENOMIC DNA]</scope>
</reference>
<gene>
    <name evidence="4" type="primary">LOC104236503</name>
</gene>
<dbReference type="Proteomes" id="UP000189701">
    <property type="component" value="Unplaced"/>
</dbReference>
<feature type="compositionally biased region" description="Basic and acidic residues" evidence="1">
    <location>
        <begin position="116"/>
        <end position="135"/>
    </location>
</feature>
<proteinExistence type="predicted"/>
<dbReference type="STRING" id="4096.A0A1U7XP55"/>
<feature type="region of interest" description="Disordered" evidence="1">
    <location>
        <begin position="36"/>
        <end position="187"/>
    </location>
</feature>
<dbReference type="AlphaFoldDB" id="A0A1U7XP55"/>
<evidence type="ECO:0000256" key="1">
    <source>
        <dbReference type="SAM" id="MobiDB-lite"/>
    </source>
</evidence>
<dbReference type="eggNOG" id="ENOG502R28C">
    <property type="taxonomic scope" value="Eukaryota"/>
</dbReference>
<evidence type="ECO:0000313" key="4">
    <source>
        <dbReference type="RefSeq" id="XP_009788729.1"/>
    </source>
</evidence>